<evidence type="ECO:0000256" key="1">
    <source>
        <dbReference type="SAM" id="MobiDB-lite"/>
    </source>
</evidence>
<gene>
    <name evidence="2" type="ORF">BSU04_25925</name>
</gene>
<evidence type="ECO:0000313" key="2">
    <source>
        <dbReference type="EMBL" id="OXC75672.1"/>
    </source>
</evidence>
<name>A0A226WWV1_CABSO</name>
<comment type="caution">
    <text evidence="2">The sequence shown here is derived from an EMBL/GenBank/DDBJ whole genome shotgun (WGS) entry which is preliminary data.</text>
</comment>
<organism evidence="2 3">
    <name type="scientific">Caballeronia sordidicola</name>
    <name type="common">Burkholderia sordidicola</name>
    <dbReference type="NCBI Taxonomy" id="196367"/>
    <lineage>
        <taxon>Bacteria</taxon>
        <taxon>Pseudomonadati</taxon>
        <taxon>Pseudomonadota</taxon>
        <taxon>Betaproteobacteria</taxon>
        <taxon>Burkholderiales</taxon>
        <taxon>Burkholderiaceae</taxon>
        <taxon>Caballeronia</taxon>
    </lineage>
</organism>
<accession>A0A226WWV1</accession>
<dbReference type="Proteomes" id="UP000214720">
    <property type="component" value="Unassembled WGS sequence"/>
</dbReference>
<proteinExistence type="predicted"/>
<feature type="region of interest" description="Disordered" evidence="1">
    <location>
        <begin position="119"/>
        <end position="161"/>
    </location>
</feature>
<evidence type="ECO:0000313" key="3">
    <source>
        <dbReference type="Proteomes" id="UP000214720"/>
    </source>
</evidence>
<dbReference type="EMBL" id="MTHB01000165">
    <property type="protein sequence ID" value="OXC75672.1"/>
    <property type="molecule type" value="Genomic_DNA"/>
</dbReference>
<reference evidence="3" key="1">
    <citation type="submission" date="2017-01" db="EMBL/GenBank/DDBJ databases">
        <title>Genome Analysis of Deinococcus marmoris KOPRI26562.</title>
        <authorList>
            <person name="Kim J.H."/>
            <person name="Oh H.-M."/>
        </authorList>
    </citation>
    <scope>NUCLEOTIDE SEQUENCE [LARGE SCALE GENOMIC DNA]</scope>
    <source>
        <strain evidence="3">PAMC 26633</strain>
    </source>
</reference>
<dbReference type="AlphaFoldDB" id="A0A226WWV1"/>
<protein>
    <submittedName>
        <fullName evidence="2">Uncharacterized protein</fullName>
    </submittedName>
</protein>
<sequence length="161" mass="18063">MAVPFAVALAMCMKSLSSHDRRAVGMRRKKICSIDDMTQELVESGEVSRSAEDAFMAAETFREHALAVNKERAAMRDDPIAKMVFNGIIDGSSAPEMRLRHKLSHAEFKAARQRAMRRIERVFGPAPGSRPEPARSRPHPDPRSDVRSNQDYGHDDCDFHA</sequence>
<feature type="compositionally biased region" description="Basic and acidic residues" evidence="1">
    <location>
        <begin position="132"/>
        <end position="161"/>
    </location>
</feature>